<accession>A0A937M075</accession>
<dbReference type="InterPro" id="IPR018392">
    <property type="entry name" value="LysM"/>
</dbReference>
<comment type="caution">
    <text evidence="2">The sequence shown here is derived from an EMBL/GenBank/DDBJ whole genome shotgun (WGS) entry which is preliminary data.</text>
</comment>
<protein>
    <submittedName>
        <fullName evidence="2">Peptidoglycan DD-metalloendopeptidase family protein</fullName>
    </submittedName>
</protein>
<name>A0A937M075_9GAMM</name>
<dbReference type="Gene3D" id="2.70.70.10">
    <property type="entry name" value="Glucose Permease (Domain IIA)"/>
    <property type="match status" value="1"/>
</dbReference>
<dbReference type="PANTHER" id="PTHR21666">
    <property type="entry name" value="PEPTIDASE-RELATED"/>
    <property type="match status" value="1"/>
</dbReference>
<dbReference type="Pfam" id="PF01476">
    <property type="entry name" value="LysM"/>
    <property type="match status" value="1"/>
</dbReference>
<sequence length="209" mass="23480">MNKIISLFLISIIISSCSTLEQSIDQLYKEVRSSSEYTVKENETLWSIALRNNTSPRKIALRNNLKKPYVIYPGQKLNLSNLESIESKITTAIKWKLPTSPSIKQNREGNFWYLFNGEIGDPIFATRNAKVVLSGPVLPGYGNFIMLDHGDSYLSLYAHCKDIFVTKGEEVLSGQQIATIGSSEINQPTLKFQVRKSGSPVDISEIKFN</sequence>
<dbReference type="Gene3D" id="3.10.350.10">
    <property type="entry name" value="LysM domain"/>
    <property type="match status" value="1"/>
</dbReference>
<dbReference type="InterPro" id="IPR050570">
    <property type="entry name" value="Cell_wall_metabolism_enzyme"/>
</dbReference>
<dbReference type="PANTHER" id="PTHR21666:SF270">
    <property type="entry name" value="MUREIN HYDROLASE ACTIVATOR ENVC"/>
    <property type="match status" value="1"/>
</dbReference>
<dbReference type="CDD" id="cd00118">
    <property type="entry name" value="LysM"/>
    <property type="match status" value="1"/>
</dbReference>
<evidence type="ECO:0000259" key="1">
    <source>
        <dbReference type="PROSITE" id="PS51782"/>
    </source>
</evidence>
<dbReference type="SMART" id="SM00257">
    <property type="entry name" value="LysM"/>
    <property type="match status" value="1"/>
</dbReference>
<organism evidence="2 3">
    <name type="scientific">SAR86 cluster bacterium</name>
    <dbReference type="NCBI Taxonomy" id="2030880"/>
    <lineage>
        <taxon>Bacteria</taxon>
        <taxon>Pseudomonadati</taxon>
        <taxon>Pseudomonadota</taxon>
        <taxon>Gammaproteobacteria</taxon>
        <taxon>SAR86 cluster</taxon>
    </lineage>
</organism>
<evidence type="ECO:0000313" key="2">
    <source>
        <dbReference type="EMBL" id="MBL6903042.1"/>
    </source>
</evidence>
<dbReference type="EMBL" id="JADHSG010000002">
    <property type="protein sequence ID" value="MBL6903042.1"/>
    <property type="molecule type" value="Genomic_DNA"/>
</dbReference>
<reference evidence="2" key="1">
    <citation type="submission" date="2020-10" db="EMBL/GenBank/DDBJ databases">
        <title>Microbiome of the Black Sea water column analyzed by genome centric metagenomics.</title>
        <authorList>
            <person name="Cabello-Yeves P.J."/>
            <person name="Callieri C."/>
            <person name="Picazo A."/>
            <person name="Mehrshad M."/>
            <person name="Haro-Moreno J.M."/>
            <person name="Roda-Garcia J."/>
            <person name="Dzembekova N."/>
            <person name="Slabakova V."/>
            <person name="Slabakova N."/>
            <person name="Moncheva S."/>
            <person name="Rodriguez-Valera F."/>
        </authorList>
    </citation>
    <scope>NUCLEOTIDE SEQUENCE</scope>
    <source>
        <strain evidence="2">BS30m-G43</strain>
    </source>
</reference>
<dbReference type="GO" id="GO:0004222">
    <property type="term" value="F:metalloendopeptidase activity"/>
    <property type="evidence" value="ECO:0007669"/>
    <property type="project" value="TreeGrafter"/>
</dbReference>
<dbReference type="InterPro" id="IPR036779">
    <property type="entry name" value="LysM_dom_sf"/>
</dbReference>
<dbReference type="InterPro" id="IPR016047">
    <property type="entry name" value="M23ase_b-sheet_dom"/>
</dbReference>
<dbReference type="AlphaFoldDB" id="A0A937M075"/>
<proteinExistence type="predicted"/>
<dbReference type="Proteomes" id="UP000705230">
    <property type="component" value="Unassembled WGS sequence"/>
</dbReference>
<dbReference type="Pfam" id="PF01551">
    <property type="entry name" value="Peptidase_M23"/>
    <property type="match status" value="1"/>
</dbReference>
<dbReference type="SUPFAM" id="SSF51261">
    <property type="entry name" value="Duplicated hybrid motif"/>
    <property type="match status" value="1"/>
</dbReference>
<evidence type="ECO:0000313" key="3">
    <source>
        <dbReference type="Proteomes" id="UP000705230"/>
    </source>
</evidence>
<feature type="domain" description="LysM" evidence="1">
    <location>
        <begin position="35"/>
        <end position="79"/>
    </location>
</feature>
<dbReference type="PROSITE" id="PS51782">
    <property type="entry name" value="LYSM"/>
    <property type="match status" value="1"/>
</dbReference>
<gene>
    <name evidence="2" type="ORF">ISR29_02460</name>
</gene>
<dbReference type="InterPro" id="IPR011055">
    <property type="entry name" value="Dup_hybrid_motif"/>
</dbReference>
<dbReference type="PROSITE" id="PS51257">
    <property type="entry name" value="PROKAR_LIPOPROTEIN"/>
    <property type="match status" value="1"/>
</dbReference>
<dbReference type="CDD" id="cd12797">
    <property type="entry name" value="M23_peptidase"/>
    <property type="match status" value="1"/>
</dbReference>